<organism evidence="7 8">
    <name type="scientific">Roseateles aquatilis</name>
    <dbReference type="NCBI Taxonomy" id="431061"/>
    <lineage>
        <taxon>Bacteria</taxon>
        <taxon>Pseudomonadati</taxon>
        <taxon>Pseudomonadota</taxon>
        <taxon>Betaproteobacteria</taxon>
        <taxon>Burkholderiales</taxon>
        <taxon>Sphaerotilaceae</taxon>
        <taxon>Roseateles</taxon>
    </lineage>
</organism>
<dbReference type="AlphaFoldDB" id="A0A246JCT8"/>
<dbReference type="PROSITE" id="PS50931">
    <property type="entry name" value="HTH_LYSR"/>
    <property type="match status" value="1"/>
</dbReference>
<dbReference type="InterPro" id="IPR058163">
    <property type="entry name" value="LysR-type_TF_proteobact-type"/>
</dbReference>
<feature type="region of interest" description="Disordered" evidence="5">
    <location>
        <begin position="314"/>
        <end position="334"/>
    </location>
</feature>
<name>A0A246JCT8_9BURK</name>
<dbReference type="InterPro" id="IPR036390">
    <property type="entry name" value="WH_DNA-bd_sf"/>
</dbReference>
<dbReference type="EMBL" id="NIOF01000005">
    <property type="protein sequence ID" value="OWQ90391.1"/>
    <property type="molecule type" value="Genomic_DNA"/>
</dbReference>
<dbReference type="PANTHER" id="PTHR30537">
    <property type="entry name" value="HTH-TYPE TRANSCRIPTIONAL REGULATOR"/>
    <property type="match status" value="1"/>
</dbReference>
<dbReference type="FunFam" id="1.10.10.10:FF:000001">
    <property type="entry name" value="LysR family transcriptional regulator"/>
    <property type="match status" value="1"/>
</dbReference>
<evidence type="ECO:0000259" key="6">
    <source>
        <dbReference type="PROSITE" id="PS50931"/>
    </source>
</evidence>
<reference evidence="7 8" key="1">
    <citation type="journal article" date="2008" name="Int. J. Syst. Evol. Microbiol.">
        <title>Description of Roseateles aquatilis sp. nov. and Roseateles terrae sp. nov., in the class Betaproteobacteria, and emended description of the genus Roseateles.</title>
        <authorList>
            <person name="Gomila M."/>
            <person name="Bowien B."/>
            <person name="Falsen E."/>
            <person name="Moore E.R."/>
            <person name="Lalucat J."/>
        </authorList>
    </citation>
    <scope>NUCLEOTIDE SEQUENCE [LARGE SCALE GENOMIC DNA]</scope>
    <source>
        <strain evidence="7 8">CCUG 48205</strain>
    </source>
</reference>
<dbReference type="Pfam" id="PF00126">
    <property type="entry name" value="HTH_1"/>
    <property type="match status" value="1"/>
</dbReference>
<evidence type="ECO:0000256" key="4">
    <source>
        <dbReference type="ARBA" id="ARBA00023163"/>
    </source>
</evidence>
<dbReference type="Proteomes" id="UP000197468">
    <property type="component" value="Unassembled WGS sequence"/>
</dbReference>
<dbReference type="InterPro" id="IPR000847">
    <property type="entry name" value="LysR_HTH_N"/>
</dbReference>
<dbReference type="Gene3D" id="1.10.10.10">
    <property type="entry name" value="Winged helix-like DNA-binding domain superfamily/Winged helix DNA-binding domain"/>
    <property type="match status" value="1"/>
</dbReference>
<dbReference type="Gene3D" id="3.40.190.290">
    <property type="match status" value="1"/>
</dbReference>
<comment type="caution">
    <text evidence="7">The sequence shown here is derived from an EMBL/GenBank/DDBJ whole genome shotgun (WGS) entry which is preliminary data.</text>
</comment>
<keyword evidence="2" id="KW-0805">Transcription regulation</keyword>
<gene>
    <name evidence="7" type="ORF">CDN99_13635</name>
</gene>
<evidence type="ECO:0000313" key="8">
    <source>
        <dbReference type="Proteomes" id="UP000197468"/>
    </source>
</evidence>
<dbReference type="OrthoDB" id="5671700at2"/>
<dbReference type="GO" id="GO:0043565">
    <property type="term" value="F:sequence-specific DNA binding"/>
    <property type="evidence" value="ECO:0007669"/>
    <property type="project" value="TreeGrafter"/>
</dbReference>
<accession>A0A246JCT8</accession>
<dbReference type="PANTHER" id="PTHR30537:SF31">
    <property type="entry name" value="TRANSCRIPTIONAL REGULATOR, LYSR FAMILY"/>
    <property type="match status" value="1"/>
</dbReference>
<keyword evidence="4" id="KW-0804">Transcription</keyword>
<evidence type="ECO:0000256" key="1">
    <source>
        <dbReference type="ARBA" id="ARBA00009437"/>
    </source>
</evidence>
<proteinExistence type="inferred from homology"/>
<sequence>MDPLQFDLNNIHFFVAVVERRGFTAAADALGVPKSRVSRHVADLEASLGTRLLQRTSRRIELTESGREFHGYCLAMMEQARSAQVAMQHRAGTVAGTLRVSATVAVADLLSTRVMPSFLARHAQADVVLQATNRAVDLIDERIDVAIRGMKATPPSSDIVQTSLCTIRWALLASPAYLARRSIQTVEDLADADALMCQGLDAVDPGWCLYDDSDRELRQSTRVRLQTDSLPILKGAALAGLGVCELPLYACREELRAGALVQVIPALRPRFGRLALLIPSRRGLTPTARAFVDHLKASLLSDLALGELVRHEPPRAPRAQHRALADLTSSRSTG</sequence>
<keyword evidence="8" id="KW-1185">Reference proteome</keyword>
<keyword evidence="3" id="KW-0238">DNA-binding</keyword>
<dbReference type="GO" id="GO:0003700">
    <property type="term" value="F:DNA-binding transcription factor activity"/>
    <property type="evidence" value="ECO:0007669"/>
    <property type="project" value="InterPro"/>
</dbReference>
<dbReference type="SUPFAM" id="SSF46785">
    <property type="entry name" value="Winged helix' DNA-binding domain"/>
    <property type="match status" value="1"/>
</dbReference>
<evidence type="ECO:0000256" key="5">
    <source>
        <dbReference type="SAM" id="MobiDB-lite"/>
    </source>
</evidence>
<dbReference type="InterPro" id="IPR005119">
    <property type="entry name" value="LysR_subst-bd"/>
</dbReference>
<evidence type="ECO:0000256" key="2">
    <source>
        <dbReference type="ARBA" id="ARBA00023015"/>
    </source>
</evidence>
<dbReference type="Pfam" id="PF03466">
    <property type="entry name" value="LysR_substrate"/>
    <property type="match status" value="1"/>
</dbReference>
<feature type="domain" description="HTH lysR-type" evidence="6">
    <location>
        <begin position="6"/>
        <end position="63"/>
    </location>
</feature>
<comment type="similarity">
    <text evidence="1">Belongs to the LysR transcriptional regulatory family.</text>
</comment>
<protein>
    <recommendedName>
        <fullName evidence="6">HTH lysR-type domain-containing protein</fullName>
    </recommendedName>
</protein>
<dbReference type="CDD" id="cd08422">
    <property type="entry name" value="PBP2_CrgA_like"/>
    <property type="match status" value="1"/>
</dbReference>
<dbReference type="GO" id="GO:0006351">
    <property type="term" value="P:DNA-templated transcription"/>
    <property type="evidence" value="ECO:0007669"/>
    <property type="project" value="TreeGrafter"/>
</dbReference>
<dbReference type="RefSeq" id="WP_088385412.1">
    <property type="nucleotide sequence ID" value="NZ_NIOF01000005.1"/>
</dbReference>
<evidence type="ECO:0000313" key="7">
    <source>
        <dbReference type="EMBL" id="OWQ90391.1"/>
    </source>
</evidence>
<dbReference type="InterPro" id="IPR036388">
    <property type="entry name" value="WH-like_DNA-bd_sf"/>
</dbReference>
<evidence type="ECO:0000256" key="3">
    <source>
        <dbReference type="ARBA" id="ARBA00023125"/>
    </source>
</evidence>
<dbReference type="SUPFAM" id="SSF53850">
    <property type="entry name" value="Periplasmic binding protein-like II"/>
    <property type="match status" value="1"/>
</dbReference>